<sequence length="48" mass="5393">MKNLQTIKSILNCTLNVEHAREEDSVFIEVSESEFGVTVLNEIAQAQN</sequence>
<keyword evidence="2" id="KW-1185">Reference proteome</keyword>
<evidence type="ECO:0000313" key="2">
    <source>
        <dbReference type="Proteomes" id="UP001549363"/>
    </source>
</evidence>
<dbReference type="Proteomes" id="UP001549363">
    <property type="component" value="Unassembled WGS sequence"/>
</dbReference>
<protein>
    <submittedName>
        <fullName evidence="1">Uncharacterized protein</fullName>
    </submittedName>
</protein>
<proteinExistence type="predicted"/>
<reference evidence="1 2" key="1">
    <citation type="submission" date="2024-06" db="EMBL/GenBank/DDBJ databases">
        <title>Sorghum-associated microbial communities from plants grown in Nebraska, USA.</title>
        <authorList>
            <person name="Schachtman D."/>
        </authorList>
    </citation>
    <scope>NUCLEOTIDE SEQUENCE [LARGE SCALE GENOMIC DNA]</scope>
    <source>
        <strain evidence="1 2">736</strain>
    </source>
</reference>
<gene>
    <name evidence="1" type="ORF">ABIA69_004778</name>
</gene>
<organism evidence="1 2">
    <name type="scientific">Lysinibacillus parviboronicapiens</name>
    <dbReference type="NCBI Taxonomy" id="436516"/>
    <lineage>
        <taxon>Bacteria</taxon>
        <taxon>Bacillati</taxon>
        <taxon>Bacillota</taxon>
        <taxon>Bacilli</taxon>
        <taxon>Bacillales</taxon>
        <taxon>Bacillaceae</taxon>
        <taxon>Lysinibacillus</taxon>
    </lineage>
</organism>
<evidence type="ECO:0000313" key="1">
    <source>
        <dbReference type="EMBL" id="MET4563558.1"/>
    </source>
</evidence>
<comment type="caution">
    <text evidence="1">The sequence shown here is derived from an EMBL/GenBank/DDBJ whole genome shotgun (WGS) entry which is preliminary data.</text>
</comment>
<accession>A0ABV2PRG9</accession>
<name>A0ABV2PRG9_9BACI</name>
<dbReference type="EMBL" id="JBEPSB010000049">
    <property type="protein sequence ID" value="MET4563558.1"/>
    <property type="molecule type" value="Genomic_DNA"/>
</dbReference>